<dbReference type="EMBL" id="SNYQ01000010">
    <property type="protein sequence ID" value="TDQ56520.1"/>
    <property type="molecule type" value="Genomic_DNA"/>
</dbReference>
<comment type="similarity">
    <text evidence="1">Belongs to the LysR transcriptional regulatory family.</text>
</comment>
<dbReference type="Gene3D" id="3.40.190.290">
    <property type="match status" value="1"/>
</dbReference>
<dbReference type="GO" id="GO:0003677">
    <property type="term" value="F:DNA binding"/>
    <property type="evidence" value="ECO:0007669"/>
    <property type="project" value="UniProtKB-KW"/>
</dbReference>
<reference evidence="6 7" key="1">
    <citation type="submission" date="2019-03" db="EMBL/GenBank/DDBJ databases">
        <title>Genomic Encyclopedia of Type Strains, Phase IV (KMG-IV): sequencing the most valuable type-strain genomes for metagenomic binning, comparative biology and taxonomic classification.</title>
        <authorList>
            <person name="Goeker M."/>
        </authorList>
    </citation>
    <scope>NUCLEOTIDE SEQUENCE [LARGE SCALE GENOMIC DNA]</scope>
    <source>
        <strain evidence="6 7">DSM 28403</strain>
    </source>
</reference>
<dbReference type="PROSITE" id="PS50931">
    <property type="entry name" value="HTH_LYSR"/>
    <property type="match status" value="1"/>
</dbReference>
<dbReference type="Pfam" id="PF00126">
    <property type="entry name" value="HTH_1"/>
    <property type="match status" value="1"/>
</dbReference>
<dbReference type="OrthoDB" id="646694at2"/>
<evidence type="ECO:0000313" key="6">
    <source>
        <dbReference type="EMBL" id="TDQ56520.1"/>
    </source>
</evidence>
<dbReference type="RefSeq" id="WP_133545821.1">
    <property type="nucleotide sequence ID" value="NZ_SNYQ01000010.1"/>
</dbReference>
<evidence type="ECO:0000259" key="5">
    <source>
        <dbReference type="PROSITE" id="PS50931"/>
    </source>
</evidence>
<accession>A0A4R6V716</accession>
<proteinExistence type="inferred from homology"/>
<evidence type="ECO:0000313" key="7">
    <source>
        <dbReference type="Proteomes" id="UP000295657"/>
    </source>
</evidence>
<dbReference type="Pfam" id="PF03466">
    <property type="entry name" value="LysR_substrate"/>
    <property type="match status" value="1"/>
</dbReference>
<dbReference type="SUPFAM" id="SSF46785">
    <property type="entry name" value="Winged helix' DNA-binding domain"/>
    <property type="match status" value="1"/>
</dbReference>
<evidence type="ECO:0000256" key="1">
    <source>
        <dbReference type="ARBA" id="ARBA00009437"/>
    </source>
</evidence>
<keyword evidence="2" id="KW-0805">Transcription regulation</keyword>
<dbReference type="Proteomes" id="UP000295657">
    <property type="component" value="Unassembled WGS sequence"/>
</dbReference>
<organism evidence="6 7">
    <name type="scientific">Mesocricetibacter intestinalis</name>
    <dbReference type="NCBI Taxonomy" id="1521930"/>
    <lineage>
        <taxon>Bacteria</taxon>
        <taxon>Pseudomonadati</taxon>
        <taxon>Pseudomonadota</taxon>
        <taxon>Gammaproteobacteria</taxon>
        <taxon>Pasteurellales</taxon>
        <taxon>Pasteurellaceae</taxon>
        <taxon>Mesocricetibacter</taxon>
    </lineage>
</organism>
<dbReference type="SUPFAM" id="SSF53850">
    <property type="entry name" value="Periplasmic binding protein-like II"/>
    <property type="match status" value="1"/>
</dbReference>
<gene>
    <name evidence="6" type="ORF">EDC45_1925</name>
</gene>
<protein>
    <submittedName>
        <fullName evidence="6">DNA-binding transcriptional LysR family regulator</fullName>
    </submittedName>
</protein>
<sequence length="297" mass="34621">MDIKHLRYFIAIVENNFNLSQTSKNLYISQPALSMMINDFENRENAQLFKRSQGKIVSLTYIGENYYRDAKEIIKKYNEMHINLHNANKQISGKITIGIPPLVLSVVFSEVMPKLILANPTINFTIKEEGAYLLKRDLLLENVDIAVLLYPERIAKNIIDSFAIQRSELAVFLSPKHHLAQKERLNWRDLHNEKIAIFDTTFMIYHQLIEAFERHNIHPNIILKSSSWDFLLNTVKINKSLLTILPLPIAEQFKSAEFVCRKIDQPVLWCVTLCRLKKTNYTNIENYILDSLLKAFK</sequence>
<dbReference type="InterPro" id="IPR050950">
    <property type="entry name" value="HTH-type_LysR_regulators"/>
</dbReference>
<dbReference type="PANTHER" id="PTHR30419:SF8">
    <property type="entry name" value="NITROGEN ASSIMILATION TRANSCRIPTIONAL ACTIVATOR-RELATED"/>
    <property type="match status" value="1"/>
</dbReference>
<keyword evidence="3 6" id="KW-0238">DNA-binding</keyword>
<feature type="domain" description="HTH lysR-type" evidence="5">
    <location>
        <begin position="1"/>
        <end position="60"/>
    </location>
</feature>
<dbReference type="PANTHER" id="PTHR30419">
    <property type="entry name" value="HTH-TYPE TRANSCRIPTIONAL REGULATOR YBHD"/>
    <property type="match status" value="1"/>
</dbReference>
<keyword evidence="4" id="KW-0804">Transcription</keyword>
<dbReference type="Gene3D" id="1.10.10.10">
    <property type="entry name" value="Winged helix-like DNA-binding domain superfamily/Winged helix DNA-binding domain"/>
    <property type="match status" value="1"/>
</dbReference>
<comment type="caution">
    <text evidence="6">The sequence shown here is derived from an EMBL/GenBank/DDBJ whole genome shotgun (WGS) entry which is preliminary data.</text>
</comment>
<evidence type="ECO:0000256" key="3">
    <source>
        <dbReference type="ARBA" id="ARBA00023125"/>
    </source>
</evidence>
<keyword evidence="7" id="KW-1185">Reference proteome</keyword>
<evidence type="ECO:0000256" key="4">
    <source>
        <dbReference type="ARBA" id="ARBA00023163"/>
    </source>
</evidence>
<dbReference type="InterPro" id="IPR036390">
    <property type="entry name" value="WH_DNA-bd_sf"/>
</dbReference>
<dbReference type="AlphaFoldDB" id="A0A4R6V716"/>
<dbReference type="GO" id="GO:0005829">
    <property type="term" value="C:cytosol"/>
    <property type="evidence" value="ECO:0007669"/>
    <property type="project" value="TreeGrafter"/>
</dbReference>
<name>A0A4R6V716_9PAST</name>
<dbReference type="InterPro" id="IPR005119">
    <property type="entry name" value="LysR_subst-bd"/>
</dbReference>
<evidence type="ECO:0000256" key="2">
    <source>
        <dbReference type="ARBA" id="ARBA00023015"/>
    </source>
</evidence>
<dbReference type="InterPro" id="IPR036388">
    <property type="entry name" value="WH-like_DNA-bd_sf"/>
</dbReference>
<dbReference type="GO" id="GO:0003700">
    <property type="term" value="F:DNA-binding transcription factor activity"/>
    <property type="evidence" value="ECO:0007669"/>
    <property type="project" value="InterPro"/>
</dbReference>
<dbReference type="InterPro" id="IPR000847">
    <property type="entry name" value="LysR_HTH_N"/>
</dbReference>